<evidence type="ECO:0008006" key="3">
    <source>
        <dbReference type="Google" id="ProtNLM"/>
    </source>
</evidence>
<dbReference type="Gene3D" id="3.40.390.10">
    <property type="entry name" value="Collagenase (Catalytic Domain)"/>
    <property type="match status" value="1"/>
</dbReference>
<organism evidence="1 2">
    <name type="scientific">Elizabethkingia ursingii</name>
    <dbReference type="NCBI Taxonomy" id="1756150"/>
    <lineage>
        <taxon>Bacteria</taxon>
        <taxon>Pseudomonadati</taxon>
        <taxon>Bacteroidota</taxon>
        <taxon>Flavobacteriia</taxon>
        <taxon>Flavobacteriales</taxon>
        <taxon>Weeksellaceae</taxon>
        <taxon>Elizabethkingia</taxon>
    </lineage>
</organism>
<protein>
    <recommendedName>
        <fullName evidence="3">Peptidase M12B domain-containing protein</fullName>
    </recommendedName>
</protein>
<dbReference type="EMBL" id="MBDS01000001">
    <property type="protein sequence ID" value="OPB94526.1"/>
    <property type="molecule type" value="Genomic_DNA"/>
</dbReference>
<gene>
    <name evidence="1" type="ORF">BB021_18160</name>
</gene>
<dbReference type="InterPro" id="IPR024079">
    <property type="entry name" value="MetalloPept_cat_dom_sf"/>
</dbReference>
<accession>A0ABX3ND97</accession>
<sequence length="415" mass="47166">MKKKVPVWGIIFSFFLWACHSPDYPSLDKSPDSEKIATLDVNSDLSKIPLDSILRSGKMKLITKDFTKTIIGIKPSTNTHLENSEIFASDSIVFILRNKVDLTFSVTGKEGRNFHYVVSRDKTHILDLKAAYLARKAKVSAESLKDQNNKMSNHTEQFASNSYCFASNEIPTKDSDKNVEQNKDFCGSHENEGKPLAMSAAKGLSGEKTSVVDGNKKSSGSKTVTIKLLFTKHHGTLWHEVDWAFGKFIKSMRNVAPEVQFNLVRVYNKIDDLPNRNGKLLFDLRDYIYKKRSMNDPLYTENNTIFVAVGFDICSWGAGAFIYGQALSQSYDNSYDGYSHGIAISNINLFSLPVLGHEIAHTLGANHNDNWYWHKTWWIFGYWWRDIMQSSANIFGADYHADSDNIRRMRVLLRL</sequence>
<dbReference type="RefSeq" id="WP_078777723.1">
    <property type="nucleotide sequence ID" value="NZ_MBDS01000001.1"/>
</dbReference>
<dbReference type="SUPFAM" id="SSF55486">
    <property type="entry name" value="Metalloproteases ('zincins'), catalytic domain"/>
    <property type="match status" value="1"/>
</dbReference>
<reference evidence="1 2" key="1">
    <citation type="submission" date="2016-07" db="EMBL/GenBank/DDBJ databases">
        <title>Revisiting the Taxonomy of the Elizabethkingia Genus based on Whole-Genome Sequencing, Optical Mapping, and MALDI-TOF.</title>
        <authorList>
            <person name="Nicholson A.C."/>
        </authorList>
    </citation>
    <scope>NUCLEOTIDE SEQUENCE [LARGE SCALE GENOMIC DNA]</scope>
    <source>
        <strain evidence="1 2">C1558</strain>
    </source>
</reference>
<name>A0ABX3ND97_9FLAO</name>
<keyword evidence="2" id="KW-1185">Reference proteome</keyword>
<dbReference type="Proteomes" id="UP000190016">
    <property type="component" value="Unassembled WGS sequence"/>
</dbReference>
<comment type="caution">
    <text evidence="1">The sequence shown here is derived from an EMBL/GenBank/DDBJ whole genome shotgun (WGS) entry which is preliminary data.</text>
</comment>
<evidence type="ECO:0000313" key="2">
    <source>
        <dbReference type="Proteomes" id="UP000190016"/>
    </source>
</evidence>
<proteinExistence type="predicted"/>
<evidence type="ECO:0000313" key="1">
    <source>
        <dbReference type="EMBL" id="OPB94526.1"/>
    </source>
</evidence>